<name>A0A124FFC9_9EURY</name>
<proteinExistence type="predicted"/>
<dbReference type="PATRIC" id="fig|172049.5.peg.1872"/>
<feature type="compositionally biased region" description="Basic and acidic residues" evidence="1">
    <location>
        <begin position="22"/>
        <end position="35"/>
    </location>
</feature>
<evidence type="ECO:0008006" key="4">
    <source>
        <dbReference type="Google" id="ProtNLM"/>
    </source>
</evidence>
<dbReference type="EMBL" id="LGFD01000016">
    <property type="protein sequence ID" value="KUK17724.1"/>
    <property type="molecule type" value="Genomic_DNA"/>
</dbReference>
<protein>
    <recommendedName>
        <fullName evidence="4">CopG family transcriptional regulator</fullName>
    </recommendedName>
</protein>
<feature type="region of interest" description="Disordered" evidence="1">
    <location>
        <begin position="1"/>
        <end position="35"/>
    </location>
</feature>
<gene>
    <name evidence="2" type="ORF">XD54_1006</name>
</gene>
<organism evidence="2 3">
    <name type="scientific">Thermococcus sibiricus</name>
    <dbReference type="NCBI Taxonomy" id="172049"/>
    <lineage>
        <taxon>Archaea</taxon>
        <taxon>Methanobacteriati</taxon>
        <taxon>Methanobacteriota</taxon>
        <taxon>Thermococci</taxon>
        <taxon>Thermococcales</taxon>
        <taxon>Thermococcaceae</taxon>
        <taxon>Thermococcus</taxon>
    </lineage>
</organism>
<sequence>MSGKKKSLPKLPSMSSEVVKTLTEESNNRPKIKKETEKKMKTLYISVEADRLLRTLYAEGEGKQNEIFEKAIRLYWSLREVLPEEGFRRLVKLAEKEEIEKIKRRLEFK</sequence>
<evidence type="ECO:0000256" key="1">
    <source>
        <dbReference type="SAM" id="MobiDB-lite"/>
    </source>
</evidence>
<evidence type="ECO:0000313" key="3">
    <source>
        <dbReference type="Proteomes" id="UP000053911"/>
    </source>
</evidence>
<comment type="caution">
    <text evidence="2">The sequence shown here is derived from an EMBL/GenBank/DDBJ whole genome shotgun (WGS) entry which is preliminary data.</text>
</comment>
<evidence type="ECO:0000313" key="2">
    <source>
        <dbReference type="EMBL" id="KUK17724.1"/>
    </source>
</evidence>
<dbReference type="Proteomes" id="UP000053911">
    <property type="component" value="Unassembled WGS sequence"/>
</dbReference>
<dbReference type="AlphaFoldDB" id="A0A124FFC9"/>
<dbReference type="RefSeq" id="WP_283217587.1">
    <property type="nucleotide sequence ID" value="NZ_LGFD01000016.1"/>
</dbReference>
<accession>A0A124FFC9</accession>
<reference evidence="3" key="1">
    <citation type="journal article" date="2015" name="MBio">
        <title>Genome-Resolved Metagenomic Analysis Reveals Roles for Candidate Phyla and Other Microbial Community Members in Biogeochemical Transformations in Oil Reservoirs.</title>
        <authorList>
            <person name="Hu P."/>
            <person name="Tom L."/>
            <person name="Singh A."/>
            <person name="Thomas B.C."/>
            <person name="Baker B.J."/>
            <person name="Piceno Y.M."/>
            <person name="Andersen G.L."/>
            <person name="Banfield J.F."/>
        </authorList>
    </citation>
    <scope>NUCLEOTIDE SEQUENCE [LARGE SCALE GENOMIC DNA]</scope>
</reference>